<feature type="compositionally biased region" description="Low complexity" evidence="6">
    <location>
        <begin position="810"/>
        <end position="820"/>
    </location>
</feature>
<feature type="compositionally biased region" description="Polar residues" evidence="6">
    <location>
        <begin position="1241"/>
        <end position="1262"/>
    </location>
</feature>
<feature type="compositionally biased region" description="Low complexity" evidence="6">
    <location>
        <begin position="1263"/>
        <end position="1279"/>
    </location>
</feature>
<dbReference type="GeneID" id="108680118"/>
<dbReference type="OrthoDB" id="6433611at2759"/>
<feature type="region of interest" description="Disordered" evidence="6">
    <location>
        <begin position="1130"/>
        <end position="1209"/>
    </location>
</feature>
<feature type="compositionally biased region" description="Basic and acidic residues" evidence="6">
    <location>
        <begin position="735"/>
        <end position="747"/>
    </location>
</feature>
<feature type="compositionally biased region" description="Basic and acidic residues" evidence="6">
    <location>
        <begin position="1130"/>
        <end position="1179"/>
    </location>
</feature>
<evidence type="ECO:0000256" key="1">
    <source>
        <dbReference type="ARBA" id="ARBA00004245"/>
    </source>
</evidence>
<name>A0A8B7PE28_HYAAZ</name>
<comment type="similarity">
    <text evidence="2">Belongs to the MAP7 family.</text>
</comment>
<dbReference type="GO" id="GO:0015630">
    <property type="term" value="C:microtubule cytoskeleton"/>
    <property type="evidence" value="ECO:0007669"/>
    <property type="project" value="InterPro"/>
</dbReference>
<keyword evidence="4" id="KW-0175">Coiled coil</keyword>
<dbReference type="GO" id="GO:0000226">
    <property type="term" value="P:microtubule cytoskeleton organization"/>
    <property type="evidence" value="ECO:0007669"/>
    <property type="project" value="InterPro"/>
</dbReference>
<evidence type="ECO:0000313" key="7">
    <source>
        <dbReference type="Proteomes" id="UP000694843"/>
    </source>
</evidence>
<feature type="region of interest" description="Disordered" evidence="6">
    <location>
        <begin position="675"/>
        <end position="903"/>
    </location>
</feature>
<feature type="region of interest" description="Disordered" evidence="6">
    <location>
        <begin position="1238"/>
        <end position="1292"/>
    </location>
</feature>
<feature type="region of interest" description="Disordered" evidence="6">
    <location>
        <begin position="401"/>
        <end position="424"/>
    </location>
</feature>
<evidence type="ECO:0000313" key="8">
    <source>
        <dbReference type="RefSeq" id="XP_018024363.1"/>
    </source>
</evidence>
<feature type="compositionally biased region" description="Low complexity" evidence="6">
    <location>
        <begin position="284"/>
        <end position="294"/>
    </location>
</feature>
<evidence type="ECO:0000256" key="5">
    <source>
        <dbReference type="ARBA" id="ARBA00023212"/>
    </source>
</evidence>
<dbReference type="CDD" id="cd22249">
    <property type="entry name" value="UDM1_RNF168_RNF169-like"/>
    <property type="match status" value="1"/>
</dbReference>
<feature type="region of interest" description="Disordered" evidence="6">
    <location>
        <begin position="1"/>
        <end position="50"/>
    </location>
</feature>
<feature type="compositionally biased region" description="Low complexity" evidence="6">
    <location>
        <begin position="753"/>
        <end position="762"/>
    </location>
</feature>
<protein>
    <submittedName>
        <fullName evidence="8">Mucin-22 isoform X1</fullName>
    </submittedName>
</protein>
<evidence type="ECO:0000256" key="4">
    <source>
        <dbReference type="ARBA" id="ARBA00023054"/>
    </source>
</evidence>
<organism evidence="7 8">
    <name type="scientific">Hyalella azteca</name>
    <name type="common">Amphipod</name>
    <dbReference type="NCBI Taxonomy" id="294128"/>
    <lineage>
        <taxon>Eukaryota</taxon>
        <taxon>Metazoa</taxon>
        <taxon>Ecdysozoa</taxon>
        <taxon>Arthropoda</taxon>
        <taxon>Crustacea</taxon>
        <taxon>Multicrustacea</taxon>
        <taxon>Malacostraca</taxon>
        <taxon>Eumalacostraca</taxon>
        <taxon>Peracarida</taxon>
        <taxon>Amphipoda</taxon>
        <taxon>Senticaudata</taxon>
        <taxon>Talitrida</taxon>
        <taxon>Talitroidea</taxon>
        <taxon>Hyalellidae</taxon>
        <taxon>Hyalella</taxon>
    </lineage>
</organism>
<dbReference type="OMA" id="WAPVSNQ"/>
<dbReference type="KEGG" id="hazt:108680118"/>
<keyword evidence="3" id="KW-0963">Cytoplasm</keyword>
<feature type="compositionally biased region" description="Low complexity" evidence="6">
    <location>
        <begin position="173"/>
        <end position="191"/>
    </location>
</feature>
<keyword evidence="7" id="KW-1185">Reference proteome</keyword>
<reference evidence="8" key="1">
    <citation type="submission" date="2025-08" db="UniProtKB">
        <authorList>
            <consortium name="RefSeq"/>
        </authorList>
    </citation>
    <scope>IDENTIFICATION</scope>
    <source>
        <tissue evidence="8">Whole organism</tissue>
    </source>
</reference>
<dbReference type="InterPro" id="IPR051483">
    <property type="entry name" value="MAP7_domain-containing"/>
</dbReference>
<feature type="region of interest" description="Disordered" evidence="6">
    <location>
        <begin position="109"/>
        <end position="202"/>
    </location>
</feature>
<feature type="compositionally biased region" description="Polar residues" evidence="6">
    <location>
        <begin position="1280"/>
        <end position="1292"/>
    </location>
</feature>
<evidence type="ECO:0000256" key="3">
    <source>
        <dbReference type="ARBA" id="ARBA00022490"/>
    </source>
</evidence>
<feature type="compositionally biased region" description="Low complexity" evidence="6">
    <location>
        <begin position="691"/>
        <end position="708"/>
    </location>
</feature>
<accession>A0A8B7PE28</accession>
<dbReference type="RefSeq" id="XP_018024363.1">
    <property type="nucleotide sequence ID" value="XM_018168874.2"/>
</dbReference>
<feature type="region of interest" description="Disordered" evidence="6">
    <location>
        <begin position="531"/>
        <end position="641"/>
    </location>
</feature>
<proteinExistence type="inferred from homology"/>
<feature type="compositionally biased region" description="Polar residues" evidence="6">
    <location>
        <begin position="614"/>
        <end position="626"/>
    </location>
</feature>
<dbReference type="Pfam" id="PF05672">
    <property type="entry name" value="MAP7"/>
    <property type="match status" value="1"/>
</dbReference>
<dbReference type="InterPro" id="IPR008604">
    <property type="entry name" value="MAP7_fam"/>
</dbReference>
<dbReference type="Proteomes" id="UP000694843">
    <property type="component" value="Unplaced"/>
</dbReference>
<feature type="compositionally biased region" description="Basic and acidic residues" evidence="6">
    <location>
        <begin position="1197"/>
        <end position="1208"/>
    </location>
</feature>
<keyword evidence="5" id="KW-0206">Cytoskeleton</keyword>
<dbReference type="PANTHER" id="PTHR15073:SF1">
    <property type="entry name" value="RETICULOCYTE-BINDING PROTEIN HOMOLOG 2A"/>
    <property type="match status" value="1"/>
</dbReference>
<evidence type="ECO:0000256" key="6">
    <source>
        <dbReference type="SAM" id="MobiDB-lite"/>
    </source>
</evidence>
<sequence>MPRSASVSAVPRRLYTHAASASPGKRPTSPQSSGAAARRNSLELLDPLNYPPSPREYDSWPCDSFFLLPDSVLGMDAGAFRADLTSIDPALCASLPDWSNKFDTNTPVNLRSSHRRTNHERSGVSLRHSHQGLTVTTAGRGTILIGGGGGSGDGRDGNMMVGGSGASPAVQGPAAADSSSSPANFADSNNAHSNSKEQSHKGFNTSNIVFEYGGSEDRFVTTQRAEHSSCFTIYSTSPSFPASPIHPCIDFEFGSNRELLGSQCRSLATISEDTLLASTTITSTTSADSAAAPSPHNLSSKSPLAGPNELFFGTGAERTSNVSHRDREERLRQLRERQQNERQQKLEELKEHANDWSEQAAAAQRFREQQEAQRRQRLQELRSRDQDRRLQVEERRRVIEQADQQRREASIKKNERDQRLETKRRNERSNIVFAFGSSTPRMLDPKETSSFWGARRATSISNVTLGAEGSGSGSSARRSSDCVDSAAAAAGGAAVGAPDLARKRATSAQGLDRNLNDLRMSSSMYEVFHWTDSSTGGSPTQGADDKSRSSTTSVARRRTDLHPIIPSLRDSTSNKPRRRSPGRAVSMSRLDQLAKPRQYPHLLAPLHEKDSERMTSSSPHSRTRSMTHLAGGRGGSSRAPAAGEVTAQKLNKQLSRSSAALVRSTRAEQLRQHARLISGGRSGGTTPNQISSRPTSALSQTSSSASPAGVVLRARTTPRKPRPMSIGGSAPSAADRPRSPSCREGRTAVRNTSSGSLTSVKSSRAKSVGGPDSSAPSTPAKTAPIAPPRTPKRTPAQVKADSNAKKAEKAAALATTSAPKRPTPKASPGASPTVENKPLTAANRKVTLKKSIEKPKASDPQQDKENSSTQGLEKEQSNVEVSESEAIFEPASTVSDKPDSGIISDVKSDASTLEHTTSNLETAVQAVNKESTVESETTTTTIETSAFEGGNETKVITETVTTVTSSDGALESVQTIVETSDIVITSIEETVPSQEQTTVATTVSSNENTDIVAEVEKVANTNEAPKPGFIPEFDEVVAMNEADKNQNGTGPSGTDRPVTGYASEEEYKAVLAEKRRLAREAREREIEMERQKQIEEAERERREEEEMLRLMEEQKKAEEERLRLAIEQADREREEELKRKAEEEKLRIEAERQEAERQKEAEEKLRKEEEERKSRKDRVAAIMARTRRGGSLTPNKSESKTPSDESKTINEALLKANLTDSMIDKMSDSMIAAATIDSENESCQASSGVSSQPMSDASSQPNSDVSSSHAPSSDVSSQSTLGHSTVDTSGASSLDQTVQGNIISSQEASVDLLSAAVADITLHHHTNGNVLLTDTTNAPQSMDLLGSLNGHTNGVNNCNPEQESVDLLGSFNPITSDAAFGDQSHAFTTNTADFEQIIDAGQFKLTNEDAINSNPPADPFIAFEQNLNKKTSENNTSVPDILM</sequence>
<gene>
    <name evidence="8" type="primary">LOC108680118</name>
</gene>
<feature type="compositionally biased region" description="Basic and acidic residues" evidence="6">
    <location>
        <begin position="850"/>
        <end position="877"/>
    </location>
</feature>
<comment type="subcellular location">
    <subcellularLocation>
        <location evidence="1">Cytoplasm</location>
        <location evidence="1">Cytoskeleton</location>
    </subcellularLocation>
</comment>
<feature type="compositionally biased region" description="Polar residues" evidence="6">
    <location>
        <begin position="531"/>
        <end position="541"/>
    </location>
</feature>
<dbReference type="PANTHER" id="PTHR15073">
    <property type="entry name" value="MICROTUBULE-ASSOCIATED PROTEIN"/>
    <property type="match status" value="1"/>
</dbReference>
<feature type="region of interest" description="Disordered" evidence="6">
    <location>
        <begin position="284"/>
        <end position="327"/>
    </location>
</feature>
<evidence type="ECO:0000256" key="2">
    <source>
        <dbReference type="ARBA" id="ARBA00007525"/>
    </source>
</evidence>